<dbReference type="EMBL" id="JBHSAQ010000002">
    <property type="protein sequence ID" value="MFC3957904.1"/>
    <property type="molecule type" value="Genomic_DNA"/>
</dbReference>
<evidence type="ECO:0000256" key="2">
    <source>
        <dbReference type="ARBA" id="ARBA00023163"/>
    </source>
</evidence>
<dbReference type="InterPro" id="IPR031803">
    <property type="entry name" value="BAT_GAF/HTH-assoc"/>
</dbReference>
<dbReference type="AlphaFoldDB" id="A0ABD5NLC3"/>
<evidence type="ECO:0000259" key="4">
    <source>
        <dbReference type="Pfam" id="PF15915"/>
    </source>
</evidence>
<organism evidence="5 6">
    <name type="scientific">Halovivax cerinus</name>
    <dbReference type="NCBI Taxonomy" id="1487865"/>
    <lineage>
        <taxon>Archaea</taxon>
        <taxon>Methanobacteriati</taxon>
        <taxon>Methanobacteriota</taxon>
        <taxon>Stenosarchaea group</taxon>
        <taxon>Halobacteria</taxon>
        <taxon>Halobacteriales</taxon>
        <taxon>Natrialbaceae</taxon>
        <taxon>Halovivax</taxon>
    </lineage>
</organism>
<keyword evidence="6" id="KW-1185">Reference proteome</keyword>
<evidence type="ECO:0000259" key="3">
    <source>
        <dbReference type="Pfam" id="PF04967"/>
    </source>
</evidence>
<accession>A0ABD5NLC3</accession>
<dbReference type="Proteomes" id="UP001595846">
    <property type="component" value="Unassembled WGS sequence"/>
</dbReference>
<feature type="domain" description="Bacterioopsin transcriptional activator GAF and HTH associated" evidence="4">
    <location>
        <begin position="7"/>
        <end position="149"/>
    </location>
</feature>
<evidence type="ECO:0000256" key="1">
    <source>
        <dbReference type="ARBA" id="ARBA00023015"/>
    </source>
</evidence>
<feature type="domain" description="HTH bat-type" evidence="3">
    <location>
        <begin position="156"/>
        <end position="207"/>
    </location>
</feature>
<sequence>MSLFGKFRVPSSAFALHETLTAVPEMGIEIERVVVTDEVLTPYFWISGVSPGAFESAAQDDPTIQHIKRLDEFADSALYRAEWTAQVQSVLYAYTEIEAVILEATGTDQRWELRMRFDDRDQLGAFQDYCEEHRIAFSLQQLTQLSQPKTGGQYGLTPKQQEALVAAWKAGYFETPRESSLSDVADDLDITQQSLSKRIQRANQTLIGNTLVVSAEYAAPDTPDPDLKH</sequence>
<evidence type="ECO:0000313" key="5">
    <source>
        <dbReference type="EMBL" id="MFC3957904.1"/>
    </source>
</evidence>
<keyword evidence="1" id="KW-0805">Transcription regulation</keyword>
<dbReference type="GeneID" id="73903285"/>
<evidence type="ECO:0000313" key="6">
    <source>
        <dbReference type="Proteomes" id="UP001595846"/>
    </source>
</evidence>
<reference evidence="5 6" key="1">
    <citation type="journal article" date="2019" name="Int. J. Syst. Evol. Microbiol.">
        <title>The Global Catalogue of Microorganisms (GCM) 10K type strain sequencing project: providing services to taxonomists for standard genome sequencing and annotation.</title>
        <authorList>
            <consortium name="The Broad Institute Genomics Platform"/>
            <consortium name="The Broad Institute Genome Sequencing Center for Infectious Disease"/>
            <person name="Wu L."/>
            <person name="Ma J."/>
        </authorList>
    </citation>
    <scope>NUCLEOTIDE SEQUENCE [LARGE SCALE GENOMIC DNA]</scope>
    <source>
        <strain evidence="5 6">IBRC-M 10256</strain>
    </source>
</reference>
<dbReference type="RefSeq" id="WP_256530596.1">
    <property type="nucleotide sequence ID" value="NZ_CP101824.1"/>
</dbReference>
<dbReference type="Pfam" id="PF04967">
    <property type="entry name" value="HTH_10"/>
    <property type="match status" value="1"/>
</dbReference>
<dbReference type="Pfam" id="PF15915">
    <property type="entry name" value="BAT"/>
    <property type="match status" value="1"/>
</dbReference>
<keyword evidence="2" id="KW-0804">Transcription</keyword>
<proteinExistence type="predicted"/>
<dbReference type="InterPro" id="IPR007050">
    <property type="entry name" value="HTH_bacterioopsin"/>
</dbReference>
<gene>
    <name evidence="5" type="ORF">ACFOUR_05905</name>
</gene>
<name>A0ABD5NLC3_9EURY</name>
<dbReference type="PANTHER" id="PTHR34236">
    <property type="entry name" value="DIMETHYL SULFOXIDE REDUCTASE TRANSCRIPTIONAL ACTIVATOR"/>
    <property type="match status" value="1"/>
</dbReference>
<comment type="caution">
    <text evidence="5">The sequence shown here is derived from an EMBL/GenBank/DDBJ whole genome shotgun (WGS) entry which is preliminary data.</text>
</comment>
<protein>
    <submittedName>
        <fullName evidence="5">Bacterio-opsin activator domain-containing protein</fullName>
    </submittedName>
</protein>
<dbReference type="PANTHER" id="PTHR34236:SF1">
    <property type="entry name" value="DIMETHYL SULFOXIDE REDUCTASE TRANSCRIPTIONAL ACTIVATOR"/>
    <property type="match status" value="1"/>
</dbReference>